<keyword evidence="3" id="KW-0175">Coiled coil</keyword>
<accession>A0A9J6AT97</accession>
<protein>
    <recommendedName>
        <fullName evidence="5">Agenet domain-containing protein</fullName>
    </recommendedName>
</protein>
<dbReference type="PANTHER" id="PTHR31917">
    <property type="entry name" value="AGENET DOMAIN-CONTAINING PROTEIN-RELATED"/>
    <property type="match status" value="1"/>
</dbReference>
<organism evidence="6 7">
    <name type="scientific">Solanum commersonii</name>
    <name type="common">Commerson's wild potato</name>
    <name type="synonym">Commerson's nightshade</name>
    <dbReference type="NCBI Taxonomy" id="4109"/>
    <lineage>
        <taxon>Eukaryota</taxon>
        <taxon>Viridiplantae</taxon>
        <taxon>Streptophyta</taxon>
        <taxon>Embryophyta</taxon>
        <taxon>Tracheophyta</taxon>
        <taxon>Spermatophyta</taxon>
        <taxon>Magnoliopsida</taxon>
        <taxon>eudicotyledons</taxon>
        <taxon>Gunneridae</taxon>
        <taxon>Pentapetalae</taxon>
        <taxon>asterids</taxon>
        <taxon>lamiids</taxon>
        <taxon>Solanales</taxon>
        <taxon>Solanaceae</taxon>
        <taxon>Solanoideae</taxon>
        <taxon>Solaneae</taxon>
        <taxon>Solanum</taxon>
    </lineage>
</organism>
<evidence type="ECO:0000259" key="5">
    <source>
        <dbReference type="SMART" id="SM00743"/>
    </source>
</evidence>
<dbReference type="AlphaFoldDB" id="A0A9J6AT97"/>
<dbReference type="InterPro" id="IPR007930">
    <property type="entry name" value="DUF724"/>
</dbReference>
<dbReference type="CDD" id="cd20406">
    <property type="entry name" value="Tudor_Agenet_AtDUF_rpt2_4"/>
    <property type="match status" value="2"/>
</dbReference>
<feature type="domain" description="Agenet" evidence="5">
    <location>
        <begin position="155"/>
        <end position="222"/>
    </location>
</feature>
<feature type="domain" description="Agenet" evidence="5">
    <location>
        <begin position="85"/>
        <end position="141"/>
    </location>
</feature>
<dbReference type="InterPro" id="IPR008395">
    <property type="entry name" value="Agenet-like_dom"/>
</dbReference>
<feature type="domain" description="Agenet" evidence="5">
    <location>
        <begin position="224"/>
        <end position="280"/>
    </location>
</feature>
<evidence type="ECO:0000313" key="6">
    <source>
        <dbReference type="EMBL" id="KAG5627776.1"/>
    </source>
</evidence>
<evidence type="ECO:0000256" key="2">
    <source>
        <dbReference type="ARBA" id="ARBA00022604"/>
    </source>
</evidence>
<feature type="compositionally biased region" description="Basic residues" evidence="4">
    <location>
        <begin position="647"/>
        <end position="656"/>
    </location>
</feature>
<dbReference type="PANTHER" id="PTHR31917:SF162">
    <property type="entry name" value="AGENET DOMAIN-CONTAINING PROTEIN"/>
    <property type="match status" value="1"/>
</dbReference>
<keyword evidence="2" id="KW-0341">Growth regulation</keyword>
<feature type="region of interest" description="Disordered" evidence="4">
    <location>
        <begin position="695"/>
        <end position="767"/>
    </location>
</feature>
<dbReference type="Proteomes" id="UP000824120">
    <property type="component" value="Chromosome 2"/>
</dbReference>
<dbReference type="Pfam" id="PF05266">
    <property type="entry name" value="DUF724"/>
    <property type="match status" value="1"/>
</dbReference>
<evidence type="ECO:0000256" key="3">
    <source>
        <dbReference type="SAM" id="Coils"/>
    </source>
</evidence>
<feature type="compositionally biased region" description="Basic residues" evidence="4">
    <location>
        <begin position="732"/>
        <end position="741"/>
    </location>
</feature>
<evidence type="ECO:0000256" key="1">
    <source>
        <dbReference type="ARBA" id="ARBA00022448"/>
    </source>
</evidence>
<gene>
    <name evidence="6" type="ORF">H5410_012994</name>
</gene>
<dbReference type="OrthoDB" id="687110at2759"/>
<feature type="compositionally biased region" description="Basic residues" evidence="4">
    <location>
        <begin position="701"/>
        <end position="712"/>
    </location>
</feature>
<dbReference type="CDD" id="cd20405">
    <property type="entry name" value="Tudor_Agenet_AtDUF_rpt1_3"/>
    <property type="match status" value="1"/>
</dbReference>
<feature type="compositionally biased region" description="Polar residues" evidence="4">
    <location>
        <begin position="454"/>
        <end position="472"/>
    </location>
</feature>
<proteinExistence type="predicted"/>
<reference evidence="6 7" key="1">
    <citation type="submission" date="2020-09" db="EMBL/GenBank/DDBJ databases">
        <title>De no assembly of potato wild relative species, Solanum commersonii.</title>
        <authorList>
            <person name="Cho K."/>
        </authorList>
    </citation>
    <scope>NUCLEOTIDE SEQUENCE [LARGE SCALE GENOMIC DNA]</scope>
    <source>
        <strain evidence="6">LZ3.2</strain>
        <tissue evidence="6">Leaf</tissue>
    </source>
</reference>
<evidence type="ECO:0000313" key="7">
    <source>
        <dbReference type="Proteomes" id="UP000824120"/>
    </source>
</evidence>
<dbReference type="SMART" id="SM00743">
    <property type="entry name" value="Agenet"/>
    <property type="match status" value="4"/>
</dbReference>
<dbReference type="Pfam" id="PF05641">
    <property type="entry name" value="Agenet"/>
    <property type="match status" value="2"/>
</dbReference>
<feature type="region of interest" description="Disordered" evidence="4">
    <location>
        <begin position="373"/>
        <end position="472"/>
    </location>
</feature>
<comment type="caution">
    <text evidence="6">The sequence shown here is derived from an EMBL/GenBank/DDBJ whole genome shotgun (WGS) entry which is preliminary data.</text>
</comment>
<feature type="domain" description="Agenet" evidence="5">
    <location>
        <begin position="13"/>
        <end position="83"/>
    </location>
</feature>
<feature type="coiled-coil region" evidence="3">
    <location>
        <begin position="965"/>
        <end position="999"/>
    </location>
</feature>
<name>A0A9J6AT97_SOLCO</name>
<dbReference type="EMBL" id="JACXVP010000002">
    <property type="protein sequence ID" value="KAG5627776.1"/>
    <property type="molecule type" value="Genomic_DNA"/>
</dbReference>
<keyword evidence="1" id="KW-0813">Transport</keyword>
<feature type="region of interest" description="Disordered" evidence="4">
    <location>
        <begin position="633"/>
        <end position="678"/>
    </location>
</feature>
<feature type="compositionally biased region" description="Low complexity" evidence="4">
    <location>
        <begin position="748"/>
        <end position="759"/>
    </location>
</feature>
<evidence type="ECO:0000256" key="4">
    <source>
        <dbReference type="SAM" id="MobiDB-lite"/>
    </source>
</evidence>
<keyword evidence="7" id="KW-1185">Reference proteome</keyword>
<sequence>MRGGTRTRQQQQEYLTKGSTVEVTSDEEGFKGVWFDGTILNYGSNKKKVLVEYRSILADEIGSKPLRELVNVSFVRPVPPLEIVESFELHDVVDASYKDGWWTGVITKVLDDFRYQVTFSNPPDVLEFGVSELRLHKQWVKGNWVLPGKQRTDSLMFSVGKNVEVSFDRDDRRDAWFPSKVLEHLENGSFLVERYRTIDKKASIDKVTVDSFHIRPLPPHIKRKKFNLLEKVDAFYDLAWWSGVITRELADSRYIVFFKHTNMEKELNDSDLRPHMDWKDGQWFTTSRVCGGGGFTCIKIIIIMVEVVLLLALYNPTAADIPIPPDCQTNGSNNCTDTSIPKKDVPLGRSSIMNEISEEKTPPSIKFIEDLNESHSTDEVAPEETLQNAHPNCDAASPQPPELPKDMSLEACTLSSKPSKKPRTKSPFSQSSPKSEYAEMKISAPLAGDEQPHSRSWQNRTNKSVDQSKANNSQHLLRTNLIDCFQPTAMMKVELLLKPKALPSSGAAPSERVPTQYIHLTSPKKDKKEFLVHTSKFLQRKRCQELGVKKSGALEKLRGLKSPSRGNKGIAIENAAEVTQKGSTRKETDVPVIIGLECTKVRSSKAKRSRLINNESLESIGDQKQIDAAIDDAQDTKHLGDGAGSSQKRRRGRPARKLPLITPADIEPSGDHSKDESSGYVELAIMENEVGKEQLEVQLGHSRKRGRTKKITQTKMSNEKAVRSSSQQHEKHYVKREKRQQKSVNIESQGQGSVDSSGVKPAESNRAANGEEVLAEIPFNGFDDQPLAKWFEEIQAPTSIDGLRVSPACSPKRCAEMREKQDMPMQTPVNGTPATQIETQSLPFVKNTLLWSTIEAMDIFRRIPQKPHFTPLEHSKESSREGQAIGYMVTFLSIVERTSRLHYDDARSTFEEIMETLTDLETHGFNVQAVQDRLTELLSMKDKQEKLESQVADIDSQIITHNMDKERIDGEIKEINKQIAELQDKLSLATLRKEAKDREIDGLKSKLMGIQAGTKKAHTEFVSLASKPL</sequence>
<dbReference type="InterPro" id="IPR014002">
    <property type="entry name" value="Agenet_dom_plant"/>
</dbReference>